<evidence type="ECO:0000313" key="3">
    <source>
        <dbReference type="Proteomes" id="UP000438429"/>
    </source>
</evidence>
<dbReference type="EMBL" id="VEVO01000002">
    <property type="protein sequence ID" value="KAF0046185.1"/>
    <property type="molecule type" value="Genomic_DNA"/>
</dbReference>
<protein>
    <submittedName>
        <fullName evidence="2">Uncharacterized protein</fullName>
    </submittedName>
</protein>
<gene>
    <name evidence="2" type="ORF">F2P81_002714</name>
</gene>
<feature type="compositionally biased region" description="Low complexity" evidence="1">
    <location>
        <begin position="15"/>
        <end position="30"/>
    </location>
</feature>
<name>A0A6A4TLN8_SCOMX</name>
<feature type="region of interest" description="Disordered" evidence="1">
    <location>
        <begin position="1"/>
        <end position="46"/>
    </location>
</feature>
<accession>A0A6A4TLN8</accession>
<dbReference type="Proteomes" id="UP000438429">
    <property type="component" value="Unassembled WGS sequence"/>
</dbReference>
<comment type="caution">
    <text evidence="2">The sequence shown here is derived from an EMBL/GenBank/DDBJ whole genome shotgun (WGS) entry which is preliminary data.</text>
</comment>
<proteinExistence type="predicted"/>
<evidence type="ECO:0000256" key="1">
    <source>
        <dbReference type="SAM" id="MobiDB-lite"/>
    </source>
</evidence>
<organism evidence="2 3">
    <name type="scientific">Scophthalmus maximus</name>
    <name type="common">Turbot</name>
    <name type="synonym">Psetta maxima</name>
    <dbReference type="NCBI Taxonomy" id="52904"/>
    <lineage>
        <taxon>Eukaryota</taxon>
        <taxon>Metazoa</taxon>
        <taxon>Chordata</taxon>
        <taxon>Craniata</taxon>
        <taxon>Vertebrata</taxon>
        <taxon>Euteleostomi</taxon>
        <taxon>Actinopterygii</taxon>
        <taxon>Neopterygii</taxon>
        <taxon>Teleostei</taxon>
        <taxon>Neoteleostei</taxon>
        <taxon>Acanthomorphata</taxon>
        <taxon>Carangaria</taxon>
        <taxon>Pleuronectiformes</taxon>
        <taxon>Pleuronectoidei</taxon>
        <taxon>Scophthalmidae</taxon>
        <taxon>Scophthalmus</taxon>
    </lineage>
</organism>
<sequence length="228" mass="25681">MASVDAVSEEDVADDSVSLSSHDSDLSSSEGPDPSRDPGPLSPVHISSSANQLRQKERIFIGVFLSKLLEHIAEATKTSLYASDYDGMLARVREKTVGKLGLLAFVLPETVGRIHVRVYRELRREFGSAEWLQAVMVSDASVFEEAVVGALKAQLLEPKKEKGIFLKKVRKLLCRRSDKVPHKCKSALCLECRPLHEMLPEARRPRKRRPAVIRLFCRVGRFLRRCFR</sequence>
<dbReference type="AlphaFoldDB" id="A0A6A4TLN8"/>
<reference evidence="2 3" key="1">
    <citation type="submission" date="2019-06" db="EMBL/GenBank/DDBJ databases">
        <title>Draft genomes of female and male turbot (Scophthalmus maximus).</title>
        <authorList>
            <person name="Xu H."/>
            <person name="Xu X.-W."/>
            <person name="Shao C."/>
            <person name="Chen S."/>
        </authorList>
    </citation>
    <scope>NUCLEOTIDE SEQUENCE [LARGE SCALE GENOMIC DNA]</scope>
    <source>
        <strain evidence="2">Ysfricsl-2016a</strain>
        <tissue evidence="2">Blood</tissue>
    </source>
</reference>
<evidence type="ECO:0000313" key="2">
    <source>
        <dbReference type="EMBL" id="KAF0046185.1"/>
    </source>
</evidence>